<dbReference type="EMBL" id="MT776811">
    <property type="protein sequence ID" value="QNJ59628.1"/>
    <property type="molecule type" value="Genomic_DNA"/>
</dbReference>
<proteinExistence type="predicted"/>
<reference evidence="1 2" key="1">
    <citation type="submission" date="2020-07" db="EMBL/GenBank/DDBJ databases">
        <authorList>
            <person name="Nako S."/>
            <person name="Toma J."/>
            <person name="Patel S."/>
            <person name="Evtimov V.S."/>
            <person name="Gupta M."/>
            <person name="Mulukutla S."/>
            <person name="Chin A."/>
            <person name="Ariel J.D."/>
            <person name="Lizotte J.G."/>
            <person name="Godshall S.L."/>
            <person name="Heck A.E."/>
            <person name="Lamb G.M."/>
            <person name="Ponna A.K."/>
            <person name="DiCamillo L.T."/>
            <person name="Hornbaker A.C."/>
            <person name="Suh J.C."/>
            <person name="Rajasekaran J.V."/>
            <person name="Kim M.H."/>
            <person name="Dabre S."/>
            <person name="Wang C."/>
            <person name="Orlik V.A."/>
            <person name="Nguyen E.T."/>
            <person name="Khakhina S."/>
            <person name="Gurney S.M.R."/>
            <person name="Garlena R.A."/>
            <person name="Russell D.A."/>
            <person name="Pope W.H."/>
            <person name="Jacobs-Sera D."/>
            <person name="Hatfull G.F."/>
        </authorList>
    </citation>
    <scope>NUCLEOTIDE SEQUENCE [LARGE SCALE GENOMIC DNA]</scope>
</reference>
<sequence length="57" mass="6334">MIIECTKCPHTVDVSDEDPDASYQDALEHVERRHPEVVEAHHAVQLRGSDPAAEVPC</sequence>
<protein>
    <recommendedName>
        <fullName evidence="3">Helix-turn-helix DNA binding domain protein</fullName>
    </recommendedName>
</protein>
<accession>A0A7G8LQV6</accession>
<evidence type="ECO:0000313" key="1">
    <source>
        <dbReference type="EMBL" id="QNJ59628.1"/>
    </source>
</evidence>
<evidence type="ECO:0000313" key="2">
    <source>
        <dbReference type="Proteomes" id="UP000515824"/>
    </source>
</evidence>
<dbReference type="Proteomes" id="UP000515824">
    <property type="component" value="Segment"/>
</dbReference>
<name>A0A7G8LQV6_9CAUD</name>
<evidence type="ECO:0008006" key="3">
    <source>
        <dbReference type="Google" id="ProtNLM"/>
    </source>
</evidence>
<gene>
    <name evidence="1" type="primary">58</name>
    <name evidence="1" type="ORF">SEA_KING2_58</name>
</gene>
<keyword evidence="2" id="KW-1185">Reference proteome</keyword>
<organism evidence="1 2">
    <name type="scientific">Arthrobacter phage King2</name>
    <dbReference type="NCBI Taxonomy" id="2762386"/>
    <lineage>
        <taxon>Viruses</taxon>
        <taxon>Duplodnaviria</taxon>
        <taxon>Heunggongvirae</taxon>
        <taxon>Uroviricota</taxon>
        <taxon>Caudoviricetes</taxon>
        <taxon>Berryhillviridae</taxon>
        <taxon>Jawnskivirus</taxon>
        <taxon>Jawnskivirus king2</taxon>
    </lineage>
</organism>